<comment type="caution">
    <text evidence="1">The sequence shown here is derived from an EMBL/GenBank/DDBJ whole genome shotgun (WGS) entry which is preliminary data.</text>
</comment>
<accession>A0A4C1TWY4</accession>
<organism evidence="1 2">
    <name type="scientific">Eumeta variegata</name>
    <name type="common">Bagworm moth</name>
    <name type="synonym">Eumeta japonica</name>
    <dbReference type="NCBI Taxonomy" id="151549"/>
    <lineage>
        <taxon>Eukaryota</taxon>
        <taxon>Metazoa</taxon>
        <taxon>Ecdysozoa</taxon>
        <taxon>Arthropoda</taxon>
        <taxon>Hexapoda</taxon>
        <taxon>Insecta</taxon>
        <taxon>Pterygota</taxon>
        <taxon>Neoptera</taxon>
        <taxon>Endopterygota</taxon>
        <taxon>Lepidoptera</taxon>
        <taxon>Glossata</taxon>
        <taxon>Ditrysia</taxon>
        <taxon>Tineoidea</taxon>
        <taxon>Psychidae</taxon>
        <taxon>Oiketicinae</taxon>
        <taxon>Eumeta</taxon>
    </lineage>
</organism>
<sequence>MSNQIIPIAGRRREDASTLRCRRPHGLPLHSLPGDAAPVFPRPWRARRRVASDAGTTRQVVNRPPKQSTRFATAKATNGLINIPRWDRDGCDEMLYIFFRDSERYGIQIYRYVYKLLVFVHRAECT</sequence>
<protein>
    <submittedName>
        <fullName evidence="1">Uncharacterized protein</fullName>
    </submittedName>
</protein>
<keyword evidence="2" id="KW-1185">Reference proteome</keyword>
<gene>
    <name evidence="1" type="ORF">EVAR_13000_1</name>
</gene>
<name>A0A4C1TWY4_EUMVA</name>
<dbReference type="AlphaFoldDB" id="A0A4C1TWY4"/>
<proteinExistence type="predicted"/>
<dbReference type="Proteomes" id="UP000299102">
    <property type="component" value="Unassembled WGS sequence"/>
</dbReference>
<evidence type="ECO:0000313" key="1">
    <source>
        <dbReference type="EMBL" id="GBP18539.1"/>
    </source>
</evidence>
<reference evidence="1 2" key="1">
    <citation type="journal article" date="2019" name="Commun. Biol.">
        <title>The bagworm genome reveals a unique fibroin gene that provides high tensile strength.</title>
        <authorList>
            <person name="Kono N."/>
            <person name="Nakamura H."/>
            <person name="Ohtoshi R."/>
            <person name="Tomita M."/>
            <person name="Numata K."/>
            <person name="Arakawa K."/>
        </authorList>
    </citation>
    <scope>NUCLEOTIDE SEQUENCE [LARGE SCALE GENOMIC DNA]</scope>
</reference>
<evidence type="ECO:0000313" key="2">
    <source>
        <dbReference type="Proteomes" id="UP000299102"/>
    </source>
</evidence>
<dbReference type="EMBL" id="BGZK01000098">
    <property type="protein sequence ID" value="GBP18539.1"/>
    <property type="molecule type" value="Genomic_DNA"/>
</dbReference>